<dbReference type="EMBL" id="OUUW01000003">
    <property type="protein sequence ID" value="SPP78326.1"/>
    <property type="molecule type" value="Genomic_DNA"/>
</dbReference>
<dbReference type="STRING" id="7266.A0A3B0JY83"/>
<protein>
    <submittedName>
        <fullName evidence="2">Uncharacterized protein</fullName>
    </submittedName>
</protein>
<accession>A0A3B0JY83</accession>
<sequence length="176" mass="20568">MELSSAGFHVLHILALLQVQVAAWPVEESPHLPLVRKITDVLHRIRVNTCAAHNLRVFISTDYEHLDEKEATLVRCVLDYSLSREELPVPAPAWQTVDKSFQLNYNPKPLLDLLEHRLWRTCMYMVKHELGIPPQTEVVHRQKLSNVEALYYREEHIKCHNKIFDLCKLEFCVSSY</sequence>
<evidence type="ECO:0000313" key="2">
    <source>
        <dbReference type="EMBL" id="SPP78326.1"/>
    </source>
</evidence>
<gene>
    <name evidence="2" type="ORF">DGUA_6G010952</name>
</gene>
<dbReference type="AlphaFoldDB" id="A0A3B0JY83"/>
<feature type="signal peptide" evidence="1">
    <location>
        <begin position="1"/>
        <end position="23"/>
    </location>
</feature>
<proteinExistence type="predicted"/>
<evidence type="ECO:0000256" key="1">
    <source>
        <dbReference type="SAM" id="SignalP"/>
    </source>
</evidence>
<reference evidence="3" key="1">
    <citation type="submission" date="2018-01" db="EMBL/GenBank/DDBJ databases">
        <authorList>
            <person name="Alioto T."/>
            <person name="Alioto T."/>
        </authorList>
    </citation>
    <scope>NUCLEOTIDE SEQUENCE [LARGE SCALE GENOMIC DNA]</scope>
</reference>
<keyword evidence="1" id="KW-0732">Signal</keyword>
<feature type="chain" id="PRO_5017274176" evidence="1">
    <location>
        <begin position="24"/>
        <end position="176"/>
    </location>
</feature>
<dbReference type="OrthoDB" id="423559at2759"/>
<evidence type="ECO:0000313" key="3">
    <source>
        <dbReference type="Proteomes" id="UP000268350"/>
    </source>
</evidence>
<organism evidence="2 3">
    <name type="scientific">Drosophila guanche</name>
    <name type="common">Fruit fly</name>
    <dbReference type="NCBI Taxonomy" id="7266"/>
    <lineage>
        <taxon>Eukaryota</taxon>
        <taxon>Metazoa</taxon>
        <taxon>Ecdysozoa</taxon>
        <taxon>Arthropoda</taxon>
        <taxon>Hexapoda</taxon>
        <taxon>Insecta</taxon>
        <taxon>Pterygota</taxon>
        <taxon>Neoptera</taxon>
        <taxon>Endopterygota</taxon>
        <taxon>Diptera</taxon>
        <taxon>Brachycera</taxon>
        <taxon>Muscomorpha</taxon>
        <taxon>Ephydroidea</taxon>
        <taxon>Drosophilidae</taxon>
        <taxon>Drosophila</taxon>
        <taxon>Sophophora</taxon>
    </lineage>
</organism>
<name>A0A3B0JY83_DROGU</name>
<keyword evidence="3" id="KW-1185">Reference proteome</keyword>
<dbReference type="Proteomes" id="UP000268350">
    <property type="component" value="Unassembled WGS sequence"/>
</dbReference>